<dbReference type="PROSITE" id="PS00061">
    <property type="entry name" value="ADH_SHORT"/>
    <property type="match status" value="1"/>
</dbReference>
<comment type="similarity">
    <text evidence="1 2">Belongs to the short-chain dehydrogenases/reductases (SDR) family.</text>
</comment>
<organism evidence="3 4">
    <name type="scientific">Marinobacter adhaerens</name>
    <dbReference type="NCBI Taxonomy" id="1033846"/>
    <lineage>
        <taxon>Bacteria</taxon>
        <taxon>Pseudomonadati</taxon>
        <taxon>Pseudomonadota</taxon>
        <taxon>Gammaproteobacteria</taxon>
        <taxon>Pseudomonadales</taxon>
        <taxon>Marinobacteraceae</taxon>
        <taxon>Marinobacter</taxon>
    </lineage>
</organism>
<dbReference type="PRINTS" id="PR00081">
    <property type="entry name" value="GDHRDH"/>
</dbReference>
<dbReference type="PANTHER" id="PTHR42760:SF135">
    <property type="entry name" value="BLL7886 PROTEIN"/>
    <property type="match status" value="1"/>
</dbReference>
<dbReference type="Gene3D" id="3.40.50.720">
    <property type="entry name" value="NAD(P)-binding Rossmann-like Domain"/>
    <property type="match status" value="1"/>
</dbReference>
<dbReference type="Proteomes" id="UP000683442">
    <property type="component" value="Chromosome"/>
</dbReference>
<dbReference type="InterPro" id="IPR020904">
    <property type="entry name" value="Sc_DH/Rdtase_CS"/>
</dbReference>
<accession>A0ABX8IJ32</accession>
<proteinExistence type="inferred from homology"/>
<dbReference type="PRINTS" id="PR00080">
    <property type="entry name" value="SDRFAMILY"/>
</dbReference>
<dbReference type="InterPro" id="IPR036291">
    <property type="entry name" value="NAD(P)-bd_dom_sf"/>
</dbReference>
<dbReference type="PANTHER" id="PTHR42760">
    <property type="entry name" value="SHORT-CHAIN DEHYDROGENASES/REDUCTASES FAMILY MEMBER"/>
    <property type="match status" value="1"/>
</dbReference>
<evidence type="ECO:0000313" key="3">
    <source>
        <dbReference type="EMBL" id="QWV13852.1"/>
    </source>
</evidence>
<dbReference type="GeneID" id="78558643"/>
<protein>
    <submittedName>
        <fullName evidence="3">SDR family NAD(P)-dependent oxidoreductase</fullName>
    </submittedName>
</protein>
<sequence>MNRQLDGKTVIVTGAFGVLGRALSSVLKDRGARVAGLDLSACPSDLQAEENFLPIGGVNLTEESSAKDALASVAEKFQRIDCIVNVAGGFAWETFEQGSLDTWDVQYQMNLRTAVVATHSALPYLLSSGNARVVNVSALAALKAGLGVSAYAAAKAGVARFTESLAEELKHRNVTVNAVMPSIIDTPNNREAMADADFSTWVNPEALAGVISFLLSDEGSVITGACLPVPGRV</sequence>
<evidence type="ECO:0000256" key="2">
    <source>
        <dbReference type="RuleBase" id="RU000363"/>
    </source>
</evidence>
<dbReference type="RefSeq" id="WP_014575668.1">
    <property type="nucleotide sequence ID" value="NZ_CP076686.1"/>
</dbReference>
<dbReference type="EMBL" id="CP076686">
    <property type="protein sequence ID" value="QWV13852.1"/>
    <property type="molecule type" value="Genomic_DNA"/>
</dbReference>
<dbReference type="InterPro" id="IPR002347">
    <property type="entry name" value="SDR_fam"/>
</dbReference>
<dbReference type="SUPFAM" id="SSF51735">
    <property type="entry name" value="NAD(P)-binding Rossmann-fold domains"/>
    <property type="match status" value="1"/>
</dbReference>
<evidence type="ECO:0000313" key="4">
    <source>
        <dbReference type="Proteomes" id="UP000683442"/>
    </source>
</evidence>
<reference evidence="3 4" key="1">
    <citation type="submission" date="2021-06" db="EMBL/GenBank/DDBJ databases">
        <title>Microbial metabolic specificity influences pelagic lipid remineralization.</title>
        <authorList>
            <person name="Behrendt L."/>
            <person name="Hunter J.E."/>
            <person name="Alcolombri U."/>
            <person name="Smriga S."/>
            <person name="Mincer T."/>
            <person name="Lowenstein D.P."/>
            <person name="Peaudecerf F.J."/>
            <person name="Fernandez V.I."/>
            <person name="Fredricks H."/>
            <person name="Almblad H."/>
            <person name="Harrison J.J."/>
            <person name="Stocker R."/>
            <person name="Van Mooy B.A.S."/>
        </authorList>
    </citation>
    <scope>NUCLEOTIDE SEQUENCE [LARGE SCALE GENOMIC DNA]</scope>
    <source>
        <strain evidence="3 4">HP15-B</strain>
    </source>
</reference>
<name>A0ABX8IJ32_9GAMM</name>
<gene>
    <name evidence="3" type="ORF">KQ249_04315</name>
</gene>
<keyword evidence="4" id="KW-1185">Reference proteome</keyword>
<evidence type="ECO:0000256" key="1">
    <source>
        <dbReference type="ARBA" id="ARBA00006484"/>
    </source>
</evidence>
<dbReference type="Pfam" id="PF00106">
    <property type="entry name" value="adh_short"/>
    <property type="match status" value="1"/>
</dbReference>